<proteinExistence type="predicted"/>
<name>A0A1R4EQA0_BREDI</name>
<dbReference type="EMBL" id="FUIE01000002">
    <property type="protein sequence ID" value="SJM45770.1"/>
    <property type="molecule type" value="Genomic_DNA"/>
</dbReference>
<dbReference type="AlphaFoldDB" id="A0A1R4EQA0"/>
<protein>
    <submittedName>
        <fullName evidence="1">Uncharacterized protein</fullName>
    </submittedName>
</protein>
<dbReference type="Proteomes" id="UP000195766">
    <property type="component" value="Unassembled WGS sequence"/>
</dbReference>
<reference evidence="1 2" key="1">
    <citation type="submission" date="2017-02" db="EMBL/GenBank/DDBJ databases">
        <authorList>
            <person name="Peterson S.W."/>
        </authorList>
    </citation>
    <scope>NUCLEOTIDE SEQUENCE [LARGE SCALE GENOMIC DNA]</scope>
    <source>
        <strain evidence="1 2">3F5N</strain>
    </source>
</reference>
<evidence type="ECO:0000313" key="1">
    <source>
        <dbReference type="EMBL" id="SJM45770.1"/>
    </source>
</evidence>
<accession>A0A1R4EQA0</accession>
<organism evidence="1 2">
    <name type="scientific">Brevundimonas diminuta 3F5N</name>
    <dbReference type="NCBI Taxonomy" id="1255603"/>
    <lineage>
        <taxon>Bacteria</taxon>
        <taxon>Pseudomonadati</taxon>
        <taxon>Pseudomonadota</taxon>
        <taxon>Alphaproteobacteria</taxon>
        <taxon>Caulobacterales</taxon>
        <taxon>Caulobacteraceae</taxon>
        <taxon>Brevundimonas</taxon>
    </lineage>
</organism>
<gene>
    <name evidence="1" type="ORF">FM111_00200</name>
</gene>
<evidence type="ECO:0000313" key="2">
    <source>
        <dbReference type="Proteomes" id="UP000195766"/>
    </source>
</evidence>
<sequence length="38" mass="4213">MMLRPELEAPTAPGDVAWAGCPWRLYDRAYDACMARAG</sequence>